<evidence type="ECO:0000256" key="6">
    <source>
        <dbReference type="ARBA" id="ARBA00022777"/>
    </source>
</evidence>
<dbReference type="InterPro" id="IPR011712">
    <property type="entry name" value="Sig_transdc_His_kin_sub3_dim/P"/>
</dbReference>
<dbReference type="InterPro" id="IPR055558">
    <property type="entry name" value="DUF7134"/>
</dbReference>
<evidence type="ECO:0000259" key="10">
    <source>
        <dbReference type="SMART" id="SM00387"/>
    </source>
</evidence>
<dbReference type="SMART" id="SM00387">
    <property type="entry name" value="HATPase_c"/>
    <property type="match status" value="1"/>
</dbReference>
<keyword evidence="5" id="KW-0547">Nucleotide-binding</keyword>
<reference evidence="11" key="1">
    <citation type="submission" date="2021-01" db="EMBL/GenBank/DDBJ databases">
        <title>Whole genome shotgun sequence of Virgisporangium aliadipatigenens NBRC 105644.</title>
        <authorList>
            <person name="Komaki H."/>
            <person name="Tamura T."/>
        </authorList>
    </citation>
    <scope>NUCLEOTIDE SEQUENCE</scope>
    <source>
        <strain evidence="11">NBRC 105644</strain>
    </source>
</reference>
<dbReference type="SUPFAM" id="SSF55874">
    <property type="entry name" value="ATPase domain of HSP90 chaperone/DNA topoisomerase II/histidine kinase"/>
    <property type="match status" value="1"/>
</dbReference>
<sequence length="410" mass="43684">MADDPRRAAALRAAFTRAGGAVRTRASDAVLAFGARFGGLPRLGVEVALAIVLLVPMVAIRIAEADRLGDRFLASLVLSVLIAGSLIARRRAPLASYLVGSAGLIVESLWIGPGQVTSYVNLIGLYSLGLYASRRKALVGPVVLLPGVLAYFSTETGASETAPVGVLFVWLLAWAVGYSFARRREQMEAHRRLMRREAIINERVRIARELHDVIGHTVNAMLVQAGAGRMVLDTDPERAREMLAGVERTGRSALVELDRVLGVLRSDDDPEPGLDDLDAVVGPLVDAGMTVRVDIEPAARGLPRTLELSAYRIVQEALTNAVKHGRARSADVVIRVRDGALVVTVHDDGRGPAPGYRPNRGLLGITERVGVFGGTVEHGRDPGAGFTLRATLPMSVSGDPDRAVEAEATA</sequence>
<protein>
    <recommendedName>
        <fullName evidence="2">histidine kinase</fullName>
        <ecNumber evidence="2">2.7.13.3</ecNumber>
    </recommendedName>
</protein>
<dbReference type="InterPro" id="IPR050482">
    <property type="entry name" value="Sensor_HK_TwoCompSys"/>
</dbReference>
<feature type="transmembrane region" description="Helical" evidence="9">
    <location>
        <begin position="43"/>
        <end position="60"/>
    </location>
</feature>
<dbReference type="PANTHER" id="PTHR24421:SF10">
    <property type="entry name" value="NITRATE_NITRITE SENSOR PROTEIN NARQ"/>
    <property type="match status" value="1"/>
</dbReference>
<dbReference type="AlphaFoldDB" id="A0A8J3YQM7"/>
<gene>
    <name evidence="11" type="ORF">Val02_49090</name>
</gene>
<evidence type="ECO:0000256" key="9">
    <source>
        <dbReference type="SAM" id="Phobius"/>
    </source>
</evidence>
<dbReference type="Pfam" id="PF02518">
    <property type="entry name" value="HATPase_c"/>
    <property type="match status" value="1"/>
</dbReference>
<keyword evidence="12" id="KW-1185">Reference proteome</keyword>
<evidence type="ECO:0000256" key="1">
    <source>
        <dbReference type="ARBA" id="ARBA00000085"/>
    </source>
</evidence>
<accession>A0A8J3YQM7</accession>
<dbReference type="Gene3D" id="3.30.565.10">
    <property type="entry name" value="Histidine kinase-like ATPase, C-terminal domain"/>
    <property type="match status" value="1"/>
</dbReference>
<feature type="domain" description="Histidine kinase/HSP90-like ATPase" evidence="10">
    <location>
        <begin position="305"/>
        <end position="396"/>
    </location>
</feature>
<keyword evidence="4" id="KW-0808">Transferase</keyword>
<dbReference type="GO" id="GO:0016020">
    <property type="term" value="C:membrane"/>
    <property type="evidence" value="ECO:0007669"/>
    <property type="project" value="InterPro"/>
</dbReference>
<keyword evidence="8" id="KW-0902">Two-component regulatory system</keyword>
<dbReference type="GO" id="GO:0005524">
    <property type="term" value="F:ATP binding"/>
    <property type="evidence" value="ECO:0007669"/>
    <property type="project" value="UniProtKB-KW"/>
</dbReference>
<evidence type="ECO:0000256" key="3">
    <source>
        <dbReference type="ARBA" id="ARBA00022553"/>
    </source>
</evidence>
<dbReference type="InterPro" id="IPR003594">
    <property type="entry name" value="HATPase_dom"/>
</dbReference>
<organism evidence="11 12">
    <name type="scientific">Virgisporangium aliadipatigenens</name>
    <dbReference type="NCBI Taxonomy" id="741659"/>
    <lineage>
        <taxon>Bacteria</taxon>
        <taxon>Bacillati</taxon>
        <taxon>Actinomycetota</taxon>
        <taxon>Actinomycetes</taxon>
        <taxon>Micromonosporales</taxon>
        <taxon>Micromonosporaceae</taxon>
        <taxon>Virgisporangium</taxon>
    </lineage>
</organism>
<keyword evidence="9" id="KW-0812">Transmembrane</keyword>
<evidence type="ECO:0000256" key="8">
    <source>
        <dbReference type="ARBA" id="ARBA00023012"/>
    </source>
</evidence>
<keyword evidence="9" id="KW-1133">Transmembrane helix</keyword>
<dbReference type="CDD" id="cd16917">
    <property type="entry name" value="HATPase_UhpB-NarQ-NarX-like"/>
    <property type="match status" value="1"/>
</dbReference>
<dbReference type="Pfam" id="PF23539">
    <property type="entry name" value="DUF7134"/>
    <property type="match status" value="1"/>
</dbReference>
<comment type="catalytic activity">
    <reaction evidence="1">
        <text>ATP + protein L-histidine = ADP + protein N-phospho-L-histidine.</text>
        <dbReference type="EC" id="2.7.13.3"/>
    </reaction>
</comment>
<feature type="transmembrane region" description="Helical" evidence="9">
    <location>
        <begin position="160"/>
        <end position="181"/>
    </location>
</feature>
<dbReference type="Pfam" id="PF07730">
    <property type="entry name" value="HisKA_3"/>
    <property type="match status" value="1"/>
</dbReference>
<feature type="transmembrane region" description="Helical" evidence="9">
    <location>
        <begin position="72"/>
        <end position="88"/>
    </location>
</feature>
<evidence type="ECO:0000313" key="12">
    <source>
        <dbReference type="Proteomes" id="UP000619260"/>
    </source>
</evidence>
<proteinExistence type="predicted"/>
<comment type="caution">
    <text evidence="11">The sequence shown here is derived from an EMBL/GenBank/DDBJ whole genome shotgun (WGS) entry which is preliminary data.</text>
</comment>
<keyword evidence="6" id="KW-0418">Kinase</keyword>
<name>A0A8J3YQM7_9ACTN</name>
<dbReference type="GO" id="GO:0000155">
    <property type="term" value="F:phosphorelay sensor kinase activity"/>
    <property type="evidence" value="ECO:0007669"/>
    <property type="project" value="InterPro"/>
</dbReference>
<dbReference type="Gene3D" id="1.20.5.1930">
    <property type="match status" value="1"/>
</dbReference>
<dbReference type="EC" id="2.7.13.3" evidence="2"/>
<dbReference type="InterPro" id="IPR036890">
    <property type="entry name" value="HATPase_C_sf"/>
</dbReference>
<dbReference type="RefSeq" id="WP_203901512.1">
    <property type="nucleotide sequence ID" value="NZ_BOPF01000018.1"/>
</dbReference>
<evidence type="ECO:0000256" key="5">
    <source>
        <dbReference type="ARBA" id="ARBA00022741"/>
    </source>
</evidence>
<keyword evidence="9" id="KW-0472">Membrane</keyword>
<dbReference type="EMBL" id="BOPF01000018">
    <property type="protein sequence ID" value="GIJ48023.1"/>
    <property type="molecule type" value="Genomic_DNA"/>
</dbReference>
<dbReference type="Proteomes" id="UP000619260">
    <property type="component" value="Unassembled WGS sequence"/>
</dbReference>
<evidence type="ECO:0000256" key="2">
    <source>
        <dbReference type="ARBA" id="ARBA00012438"/>
    </source>
</evidence>
<evidence type="ECO:0000256" key="7">
    <source>
        <dbReference type="ARBA" id="ARBA00022840"/>
    </source>
</evidence>
<keyword evidence="7" id="KW-0067">ATP-binding</keyword>
<evidence type="ECO:0000256" key="4">
    <source>
        <dbReference type="ARBA" id="ARBA00022679"/>
    </source>
</evidence>
<keyword evidence="3" id="KW-0597">Phosphoprotein</keyword>
<dbReference type="PANTHER" id="PTHR24421">
    <property type="entry name" value="NITRATE/NITRITE SENSOR PROTEIN NARX-RELATED"/>
    <property type="match status" value="1"/>
</dbReference>
<evidence type="ECO:0000313" key="11">
    <source>
        <dbReference type="EMBL" id="GIJ48023.1"/>
    </source>
</evidence>
<feature type="transmembrane region" description="Helical" evidence="9">
    <location>
        <begin position="137"/>
        <end position="154"/>
    </location>
</feature>
<dbReference type="GO" id="GO:0046983">
    <property type="term" value="F:protein dimerization activity"/>
    <property type="evidence" value="ECO:0007669"/>
    <property type="project" value="InterPro"/>
</dbReference>